<dbReference type="EMBL" id="JAGPXD010000002">
    <property type="protein sequence ID" value="KAH7367398.1"/>
    <property type="molecule type" value="Genomic_DNA"/>
</dbReference>
<dbReference type="GO" id="GO:0016810">
    <property type="term" value="F:hydrolase activity, acting on carbon-nitrogen (but not peptide) bonds"/>
    <property type="evidence" value="ECO:0007669"/>
    <property type="project" value="InterPro"/>
</dbReference>
<comment type="caution">
    <text evidence="3">The sequence shown here is derived from an EMBL/GenBank/DDBJ whole genome shotgun (WGS) entry which is preliminary data.</text>
</comment>
<dbReference type="Gene3D" id="2.30.40.10">
    <property type="entry name" value="Urease, subunit C, domain 1"/>
    <property type="match status" value="1"/>
</dbReference>
<evidence type="ECO:0000313" key="4">
    <source>
        <dbReference type="Proteomes" id="UP000813385"/>
    </source>
</evidence>
<sequence>MLSSNHDEPAQPCLFIHATIITVNKYREVILDGALFTHNGRISAIGKTSDLLPKYQSSALDMQVLDCTNQIIIPGLINTHAHLCQSLLRGLAENLDLHSWLCDAIWPLETNFAQGDGYVAAMLTIAEMLKTGTTCFLEAMLTHQSGLDNVVRAVKETGVRACLGKLIKGVETNPQLNMKDPRDLDISSMSLSSALAAHEKYHGSMNGRLHMWMSAGTPRGSHSSVHAGIGEAARKHNIGVTMHCAEAPRDLEIYREYYHCSPFQFCQDTNLTSAKSVFAHVVHPDPGAGDFDILRESKSTVSHNPTSNLKLGSGIAPIPDMLAAGVNVALGTDGAPCNNSYDMFREMHLASVLHCGARQNAGLINAYQVLEMATINGARALGLEDQIGSLEVGKKADIVIVAPTSLSTSPWDSKQVASGGIDPVTVLVHGACTEVETVLVDGHMLVSGGKLMHLDEDAIMKRARTSIAGIRSRSGIFARNHMSLKYT</sequence>
<dbReference type="CDD" id="cd01298">
    <property type="entry name" value="ATZ_TRZ_like"/>
    <property type="match status" value="1"/>
</dbReference>
<dbReference type="OrthoDB" id="194468at2759"/>
<dbReference type="Pfam" id="PF01979">
    <property type="entry name" value="Amidohydro_1"/>
    <property type="match status" value="1"/>
</dbReference>
<keyword evidence="4" id="KW-1185">Reference proteome</keyword>
<dbReference type="PANTHER" id="PTHR43794">
    <property type="entry name" value="AMINOHYDROLASE SSNA-RELATED"/>
    <property type="match status" value="1"/>
</dbReference>
<evidence type="ECO:0000259" key="2">
    <source>
        <dbReference type="Pfam" id="PF01979"/>
    </source>
</evidence>
<evidence type="ECO:0000313" key="3">
    <source>
        <dbReference type="EMBL" id="KAH7367398.1"/>
    </source>
</evidence>
<dbReference type="PANTHER" id="PTHR43794:SF11">
    <property type="entry name" value="AMIDOHYDROLASE-RELATED DOMAIN-CONTAINING PROTEIN"/>
    <property type="match status" value="1"/>
</dbReference>
<dbReference type="AlphaFoldDB" id="A0A8K0TKT7"/>
<reference evidence="3" key="1">
    <citation type="journal article" date="2021" name="Nat. Commun.">
        <title>Genetic determinants of endophytism in the Arabidopsis root mycobiome.</title>
        <authorList>
            <person name="Mesny F."/>
            <person name="Miyauchi S."/>
            <person name="Thiergart T."/>
            <person name="Pickel B."/>
            <person name="Atanasova L."/>
            <person name="Karlsson M."/>
            <person name="Huettel B."/>
            <person name="Barry K.W."/>
            <person name="Haridas S."/>
            <person name="Chen C."/>
            <person name="Bauer D."/>
            <person name="Andreopoulos W."/>
            <person name="Pangilinan J."/>
            <person name="LaButti K."/>
            <person name="Riley R."/>
            <person name="Lipzen A."/>
            <person name="Clum A."/>
            <person name="Drula E."/>
            <person name="Henrissat B."/>
            <person name="Kohler A."/>
            <person name="Grigoriev I.V."/>
            <person name="Martin F.M."/>
            <person name="Hacquard S."/>
        </authorList>
    </citation>
    <scope>NUCLEOTIDE SEQUENCE</scope>
    <source>
        <strain evidence="3">MPI-CAGE-AT-0016</strain>
    </source>
</reference>
<dbReference type="InterPro" id="IPR050287">
    <property type="entry name" value="MTA/SAH_deaminase"/>
</dbReference>
<dbReference type="SUPFAM" id="SSF51556">
    <property type="entry name" value="Metallo-dependent hydrolases"/>
    <property type="match status" value="1"/>
</dbReference>
<name>A0A8K0TKT7_9PEZI</name>
<dbReference type="Gene3D" id="3.20.20.140">
    <property type="entry name" value="Metal-dependent hydrolases"/>
    <property type="match status" value="1"/>
</dbReference>
<dbReference type="InterPro" id="IPR006680">
    <property type="entry name" value="Amidohydro-rel"/>
</dbReference>
<dbReference type="SUPFAM" id="SSF51338">
    <property type="entry name" value="Composite domain of metallo-dependent hydrolases"/>
    <property type="match status" value="1"/>
</dbReference>
<organism evidence="3 4">
    <name type="scientific">Plectosphaerella cucumerina</name>
    <dbReference type="NCBI Taxonomy" id="40658"/>
    <lineage>
        <taxon>Eukaryota</taxon>
        <taxon>Fungi</taxon>
        <taxon>Dikarya</taxon>
        <taxon>Ascomycota</taxon>
        <taxon>Pezizomycotina</taxon>
        <taxon>Sordariomycetes</taxon>
        <taxon>Hypocreomycetidae</taxon>
        <taxon>Glomerellales</taxon>
        <taxon>Plectosphaerellaceae</taxon>
        <taxon>Plectosphaerella</taxon>
    </lineage>
</organism>
<accession>A0A8K0TKT7</accession>
<dbReference type="InterPro" id="IPR032466">
    <property type="entry name" value="Metal_Hydrolase"/>
</dbReference>
<keyword evidence="1" id="KW-0378">Hydrolase</keyword>
<evidence type="ECO:0000256" key="1">
    <source>
        <dbReference type="ARBA" id="ARBA00022801"/>
    </source>
</evidence>
<dbReference type="InterPro" id="IPR011059">
    <property type="entry name" value="Metal-dep_hydrolase_composite"/>
</dbReference>
<protein>
    <submittedName>
        <fullName evidence="3">5-methylthioadenosine/S-adenosylhomocysteine deaminase n1</fullName>
    </submittedName>
</protein>
<gene>
    <name evidence="3" type="ORF">B0T11DRAFT_53441</name>
</gene>
<dbReference type="Proteomes" id="UP000813385">
    <property type="component" value="Unassembled WGS sequence"/>
</dbReference>
<proteinExistence type="predicted"/>
<feature type="domain" description="Amidohydrolase-related" evidence="2">
    <location>
        <begin position="71"/>
        <end position="442"/>
    </location>
</feature>